<sequence>MPTHNTTKSSSPPVYIDVQSSCDYYTNNDLVYSFVRVHPTERPNGVKIAIRGRCKLKVRTDSAKRNSRSTFGLFSYEGVLFSASQLGASYGIVDYGIASDGRVELPFEFAFPNEVQMPPDSLYEESIGFENQKGHPLPISLGFAVGHGTKTDEYRVEYFLEALVYKEGTWEPDDVIRLMPPFQPTDYKKPSDLAVARPRSSEFCIRSHKMDPRNDPNPNALTKLKWSTRSKYKHAVPEARWNIIAHCPYRLAAGTSIPIFFSFYHLGRSPEITTLPIVYVRQIRVKLTLILTVRVPYQGFSGDRDMMDSSAMDILNEVFTAQNTTMRHGLQLEELGELELPPDTLPSFKFYGLRLAFRIKVGVDGECAQEKFSVTVLRGECKVVCGVRRSSATAASSVDVLASAHTH</sequence>
<comment type="caution">
    <text evidence="1">The sequence shown here is derived from an EMBL/GenBank/DDBJ whole genome shotgun (WGS) entry which is preliminary data.</text>
</comment>
<dbReference type="OrthoDB" id="2333384at2759"/>
<proteinExistence type="predicted"/>
<dbReference type="AlphaFoldDB" id="A0A8H7MFG8"/>
<dbReference type="Proteomes" id="UP000651452">
    <property type="component" value="Unassembled WGS sequence"/>
</dbReference>
<accession>A0A8H7MFG8</accession>
<reference evidence="1" key="1">
    <citation type="submission" date="2018-12" db="EMBL/GenBank/DDBJ databases">
        <authorList>
            <person name="Syme R.A."/>
            <person name="Farfan-Caceres L."/>
            <person name="Lichtenzveig J."/>
        </authorList>
    </citation>
    <scope>NUCLEOTIDE SEQUENCE</scope>
    <source>
        <strain evidence="1">Al4</strain>
    </source>
</reference>
<evidence type="ECO:0000313" key="2">
    <source>
        <dbReference type="Proteomes" id="UP000651452"/>
    </source>
</evidence>
<organism evidence="1 2">
    <name type="scientific">Ascochyta lentis</name>
    <dbReference type="NCBI Taxonomy" id="205686"/>
    <lineage>
        <taxon>Eukaryota</taxon>
        <taxon>Fungi</taxon>
        <taxon>Dikarya</taxon>
        <taxon>Ascomycota</taxon>
        <taxon>Pezizomycotina</taxon>
        <taxon>Dothideomycetes</taxon>
        <taxon>Pleosporomycetidae</taxon>
        <taxon>Pleosporales</taxon>
        <taxon>Pleosporineae</taxon>
        <taxon>Didymellaceae</taxon>
        <taxon>Ascochyta</taxon>
    </lineage>
</organism>
<name>A0A8H7MFG8_9PLEO</name>
<gene>
    <name evidence="1" type="ORF">EKO04_009027</name>
</gene>
<evidence type="ECO:0008006" key="3">
    <source>
        <dbReference type="Google" id="ProtNLM"/>
    </source>
</evidence>
<protein>
    <recommendedName>
        <fullName evidence="3">Arrestin-like N-terminal domain-containing protein</fullName>
    </recommendedName>
</protein>
<evidence type="ECO:0000313" key="1">
    <source>
        <dbReference type="EMBL" id="KAF9692935.1"/>
    </source>
</evidence>
<dbReference type="EMBL" id="RZGK01000017">
    <property type="protein sequence ID" value="KAF9692935.1"/>
    <property type="molecule type" value="Genomic_DNA"/>
</dbReference>
<keyword evidence="2" id="KW-1185">Reference proteome</keyword>
<reference evidence="1" key="2">
    <citation type="submission" date="2020-09" db="EMBL/GenBank/DDBJ databases">
        <title>Reference genome assembly for Australian Ascochyta lentis isolate Al4.</title>
        <authorList>
            <person name="Lee R.C."/>
            <person name="Farfan-Caceres L.M."/>
            <person name="Debler J.W."/>
            <person name="Williams A.H."/>
            <person name="Henares B.M."/>
        </authorList>
    </citation>
    <scope>NUCLEOTIDE SEQUENCE</scope>
    <source>
        <strain evidence="1">Al4</strain>
    </source>
</reference>